<feature type="transmembrane region" description="Helical" evidence="1">
    <location>
        <begin position="6"/>
        <end position="24"/>
    </location>
</feature>
<protein>
    <submittedName>
        <fullName evidence="2">LemA family protein</fullName>
    </submittedName>
</protein>
<dbReference type="EMBL" id="JAEQNE010000003">
    <property type="protein sequence ID" value="MBL0392749.1"/>
    <property type="molecule type" value="Genomic_DNA"/>
</dbReference>
<organism evidence="2 3">
    <name type="scientific">Ramlibacter monticola</name>
    <dbReference type="NCBI Taxonomy" id="1926872"/>
    <lineage>
        <taxon>Bacteria</taxon>
        <taxon>Pseudomonadati</taxon>
        <taxon>Pseudomonadota</taxon>
        <taxon>Betaproteobacteria</taxon>
        <taxon>Burkholderiales</taxon>
        <taxon>Comamonadaceae</taxon>
        <taxon>Ramlibacter</taxon>
    </lineage>
</organism>
<sequence length="188" mass="20537">MQSSSSFLPWVISAVGLFWAVGAYNRLVRLRSEANQAFAALESELAKQVHLVQECVPPEEDQAQSQFTGGSAFWGGLQGAAAQMQASLAAARIRPLDPERIAALGAAQEVLSMAWDRAERDDAHDLAGPRLPENFSGERQQIVRMTQAAIEHFNHAVNAYNEAIAQFPAALLAWIFGFQPGRGLRARH</sequence>
<dbReference type="Gene3D" id="1.20.1440.20">
    <property type="entry name" value="LemA-like domain"/>
    <property type="match status" value="1"/>
</dbReference>
<dbReference type="SUPFAM" id="SSF140478">
    <property type="entry name" value="LemA-like"/>
    <property type="match status" value="1"/>
</dbReference>
<keyword evidence="1" id="KW-1133">Transmembrane helix</keyword>
<dbReference type="InterPro" id="IPR023353">
    <property type="entry name" value="LemA-like_dom_sf"/>
</dbReference>
<dbReference type="RefSeq" id="WP_201675355.1">
    <property type="nucleotide sequence ID" value="NZ_JAEQNE010000003.1"/>
</dbReference>
<evidence type="ECO:0000313" key="3">
    <source>
        <dbReference type="Proteomes" id="UP000599109"/>
    </source>
</evidence>
<dbReference type="AlphaFoldDB" id="A0A937CUK8"/>
<evidence type="ECO:0000313" key="2">
    <source>
        <dbReference type="EMBL" id="MBL0392749.1"/>
    </source>
</evidence>
<accession>A0A937CUK8</accession>
<evidence type="ECO:0000256" key="1">
    <source>
        <dbReference type="SAM" id="Phobius"/>
    </source>
</evidence>
<reference evidence="2 3" key="1">
    <citation type="journal article" date="2017" name="Int. J. Syst. Evol. Microbiol.">
        <title>Ramlibacter monticola sp. nov., isolated from forest soil.</title>
        <authorList>
            <person name="Chaudhary D.K."/>
            <person name="Kim J."/>
        </authorList>
    </citation>
    <scope>NUCLEOTIDE SEQUENCE [LARGE SCALE GENOMIC DNA]</scope>
    <source>
        <strain evidence="2 3">KACC 19175</strain>
    </source>
</reference>
<keyword evidence="1" id="KW-0812">Transmembrane</keyword>
<dbReference type="Proteomes" id="UP000599109">
    <property type="component" value="Unassembled WGS sequence"/>
</dbReference>
<gene>
    <name evidence="2" type="ORF">JJ685_16550</name>
</gene>
<keyword evidence="3" id="KW-1185">Reference proteome</keyword>
<proteinExistence type="predicted"/>
<keyword evidence="1" id="KW-0472">Membrane</keyword>
<name>A0A937CUK8_9BURK</name>
<comment type="caution">
    <text evidence="2">The sequence shown here is derived from an EMBL/GenBank/DDBJ whole genome shotgun (WGS) entry which is preliminary data.</text>
</comment>